<protein>
    <submittedName>
        <fullName evidence="1">Uncharacterized protein</fullName>
    </submittedName>
</protein>
<proteinExistence type="predicted"/>
<gene>
    <name evidence="1" type="ORF">U1T56_24250</name>
</gene>
<organism evidence="1 2">
    <name type="scientific">Benzoatithermus flavus</name>
    <dbReference type="NCBI Taxonomy" id="3108223"/>
    <lineage>
        <taxon>Bacteria</taxon>
        <taxon>Pseudomonadati</taxon>
        <taxon>Pseudomonadota</taxon>
        <taxon>Alphaproteobacteria</taxon>
        <taxon>Geminicoccales</taxon>
        <taxon>Geminicoccaceae</taxon>
        <taxon>Benzoatithermus</taxon>
    </lineage>
</organism>
<dbReference type="Proteomes" id="UP001375743">
    <property type="component" value="Unassembled WGS sequence"/>
</dbReference>
<dbReference type="EMBL" id="JBBLZC010000120">
    <property type="protein sequence ID" value="MEK0086258.1"/>
    <property type="molecule type" value="Genomic_DNA"/>
</dbReference>
<evidence type="ECO:0000313" key="2">
    <source>
        <dbReference type="Proteomes" id="UP001375743"/>
    </source>
</evidence>
<reference evidence="1 2" key="1">
    <citation type="submission" date="2024-01" db="EMBL/GenBank/DDBJ databases">
        <title>Multi-omics insights into the function and evolution of sodium benzoate biodegradation pathways in Benzoatithermus flavus gen. nov., sp. nov. from hot spring.</title>
        <authorList>
            <person name="Hu C.-J."/>
            <person name="Li W.-J."/>
        </authorList>
    </citation>
    <scope>NUCLEOTIDE SEQUENCE [LARGE SCALE GENOMIC DNA]</scope>
    <source>
        <strain evidence="1 2">SYSU G07066</strain>
    </source>
</reference>
<evidence type="ECO:0000313" key="1">
    <source>
        <dbReference type="EMBL" id="MEK0086258.1"/>
    </source>
</evidence>
<name>A0ABU8XYG6_9PROT</name>
<keyword evidence="2" id="KW-1185">Reference proteome</keyword>
<sequence>TTFYPDEQKRNYSNLKIQFVDLDSSFSVLNQTGTMIDPSQFTINENGVISFNQARTDNFILVSGLIYLVKSLVTVTRGLSGEIESVSVEKLTN</sequence>
<dbReference type="RefSeq" id="WP_418162075.1">
    <property type="nucleotide sequence ID" value="NZ_JBBLZC010000120.1"/>
</dbReference>
<accession>A0ABU8XYG6</accession>
<feature type="non-terminal residue" evidence="1">
    <location>
        <position position="1"/>
    </location>
</feature>
<comment type="caution">
    <text evidence="1">The sequence shown here is derived from an EMBL/GenBank/DDBJ whole genome shotgun (WGS) entry which is preliminary data.</text>
</comment>